<name>A0ABZ0S3G8_9GAMM</name>
<keyword evidence="3" id="KW-1185">Reference proteome</keyword>
<dbReference type="RefSeq" id="WP_328986211.1">
    <property type="nucleotide sequence ID" value="NZ_CP121472.1"/>
</dbReference>
<evidence type="ECO:0000259" key="1">
    <source>
        <dbReference type="Pfam" id="PF07238"/>
    </source>
</evidence>
<dbReference type="Gene3D" id="2.40.10.220">
    <property type="entry name" value="predicted glycosyltransferase like domains"/>
    <property type="match status" value="1"/>
</dbReference>
<dbReference type="InterPro" id="IPR009875">
    <property type="entry name" value="PilZ_domain"/>
</dbReference>
<dbReference type="EMBL" id="CP121472">
    <property type="protein sequence ID" value="WPL15653.1"/>
    <property type="molecule type" value="Genomic_DNA"/>
</dbReference>
<reference evidence="2 3" key="1">
    <citation type="journal article" date="2023" name="Microorganisms">
        <title>Thiorhodovibrio frisius and Trv. litoralis spp. nov., Two Novel Members from a Clade of Fastidious Purple Sulfur Bacteria That Exhibit Unique Red-Shifted Light-Harvesting Capabilities.</title>
        <authorList>
            <person name="Methner A."/>
            <person name="Kuzyk S.B."/>
            <person name="Petersen J."/>
            <person name="Bauer S."/>
            <person name="Brinkmann H."/>
            <person name="Sichau K."/>
            <person name="Wanner G."/>
            <person name="Wolf J."/>
            <person name="Neumann-Schaal M."/>
            <person name="Henke P."/>
            <person name="Tank M."/>
            <person name="Sproer C."/>
            <person name="Bunk B."/>
            <person name="Overmann J."/>
        </authorList>
    </citation>
    <scope>NUCLEOTIDE SEQUENCE [LARGE SCALE GENOMIC DNA]</scope>
    <source>
        <strain evidence="2 3">DSM 6702</strain>
    </source>
</reference>
<proteinExistence type="predicted"/>
<organism evidence="2 3">
    <name type="scientific">Thiorhodovibrio winogradskyi</name>
    <dbReference type="NCBI Taxonomy" id="77007"/>
    <lineage>
        <taxon>Bacteria</taxon>
        <taxon>Pseudomonadati</taxon>
        <taxon>Pseudomonadota</taxon>
        <taxon>Gammaproteobacteria</taxon>
        <taxon>Chromatiales</taxon>
        <taxon>Chromatiaceae</taxon>
        <taxon>Thiorhodovibrio</taxon>
    </lineage>
</organism>
<protein>
    <submittedName>
        <fullName evidence="2">PilZ domain protein</fullName>
    </submittedName>
</protein>
<accession>A0ABZ0S3G8</accession>
<evidence type="ECO:0000313" key="3">
    <source>
        <dbReference type="Proteomes" id="UP001432180"/>
    </source>
</evidence>
<dbReference type="Proteomes" id="UP001432180">
    <property type="component" value="Chromosome"/>
</dbReference>
<dbReference type="Pfam" id="PF07238">
    <property type="entry name" value="PilZ"/>
    <property type="match status" value="1"/>
</dbReference>
<feature type="domain" description="PilZ" evidence="1">
    <location>
        <begin position="33"/>
        <end position="129"/>
    </location>
</feature>
<sequence>MLSITAEHRCSPRHQIDCLIKLEPLDAAAGQDPRTTSTAPSCTKTAEIGLQSAIVQDASTSGARIWADRPYAPNEQLLIHFGCAKVGLIEECSCRATVVWADPEPVEQRWQIGIRFHKGDASDAIVRALVRGCLWCEKLCPDIAAPPSEMPA</sequence>
<gene>
    <name evidence="2" type="ORF">Thiowin_00559</name>
</gene>
<evidence type="ECO:0000313" key="2">
    <source>
        <dbReference type="EMBL" id="WPL15653.1"/>
    </source>
</evidence>